<protein>
    <submittedName>
        <fullName evidence="1">Uncharacterized protein</fullName>
    </submittedName>
</protein>
<proteinExistence type="predicted"/>
<sequence>MFFPPEGGAGIRNERLNPKYAIGFLLDIETERKSNNRETIS</sequence>
<comment type="caution">
    <text evidence="1">The sequence shown here is derived from an EMBL/GenBank/DDBJ whole genome shotgun (WGS) entry which is preliminary data.</text>
</comment>
<dbReference type="AlphaFoldDB" id="U5BNL6"/>
<keyword evidence="2" id="KW-1185">Reference proteome</keyword>
<accession>U5BNL6</accession>
<gene>
    <name evidence="1" type="ORF">P872_08195</name>
</gene>
<dbReference type="EMBL" id="AWXR01000032">
    <property type="protein sequence ID" value="ERM82140.1"/>
    <property type="molecule type" value="Genomic_DNA"/>
</dbReference>
<evidence type="ECO:0000313" key="2">
    <source>
        <dbReference type="Proteomes" id="UP000016843"/>
    </source>
</evidence>
<organism evidence="1 2">
    <name type="scientific">Rhodonellum psychrophilum GCM71 = DSM 17998</name>
    <dbReference type="NCBI Taxonomy" id="1123057"/>
    <lineage>
        <taxon>Bacteria</taxon>
        <taxon>Pseudomonadati</taxon>
        <taxon>Bacteroidota</taxon>
        <taxon>Cytophagia</taxon>
        <taxon>Cytophagales</taxon>
        <taxon>Cytophagaceae</taxon>
        <taxon>Rhodonellum</taxon>
    </lineage>
</organism>
<dbReference type="Proteomes" id="UP000016843">
    <property type="component" value="Unassembled WGS sequence"/>
</dbReference>
<evidence type="ECO:0000313" key="1">
    <source>
        <dbReference type="EMBL" id="ERM82140.1"/>
    </source>
</evidence>
<reference evidence="1 2" key="1">
    <citation type="journal article" date="2013" name="Genome Announc.">
        <title>Draft Genome Sequence of the Psychrophilic and Alkaliphilic Rhodonellum psychrophilum Strain GCM71T.</title>
        <authorList>
            <person name="Hauptmann A.L."/>
            <person name="Glaring M.A."/>
            <person name="Hallin P.F."/>
            <person name="Prieme A."/>
            <person name="Stougaard P."/>
        </authorList>
    </citation>
    <scope>NUCLEOTIDE SEQUENCE [LARGE SCALE GENOMIC DNA]</scope>
    <source>
        <strain evidence="1 2">GCM71</strain>
    </source>
</reference>
<name>U5BNL6_9BACT</name>